<comment type="caution">
    <text evidence="2">The sequence shown here is derived from an EMBL/GenBank/DDBJ whole genome shotgun (WGS) entry which is preliminary data.</text>
</comment>
<sequence length="43" mass="5171">MLRTFAFCEKVKMVFPNFCSQVKNVFITFPSCVCFFIYFINIF</sequence>
<organism evidence="2 3">
    <name type="scientific">Blautia obeum ATCC 29174</name>
    <dbReference type="NCBI Taxonomy" id="411459"/>
    <lineage>
        <taxon>Bacteria</taxon>
        <taxon>Bacillati</taxon>
        <taxon>Bacillota</taxon>
        <taxon>Clostridia</taxon>
        <taxon>Lachnospirales</taxon>
        <taxon>Lachnospiraceae</taxon>
        <taxon>Blautia</taxon>
    </lineage>
</organism>
<dbReference type="AlphaFoldDB" id="A5ZS34"/>
<name>A5ZS34_9FIRM</name>
<reference evidence="2 3" key="1">
    <citation type="submission" date="2007-03" db="EMBL/GenBank/DDBJ databases">
        <authorList>
            <person name="Fulton L."/>
            <person name="Clifton S."/>
            <person name="Fulton B."/>
            <person name="Xu J."/>
            <person name="Minx P."/>
            <person name="Pepin K.H."/>
            <person name="Johnson M."/>
            <person name="Thiruvilangam P."/>
            <person name="Bhonagiri V."/>
            <person name="Nash W.E."/>
            <person name="Mardis E.R."/>
            <person name="Wilson R.K."/>
        </authorList>
    </citation>
    <scope>NUCLEOTIDE SEQUENCE [LARGE SCALE GENOMIC DNA]</scope>
    <source>
        <strain evidence="2 3">ATCC 29174</strain>
    </source>
</reference>
<protein>
    <submittedName>
        <fullName evidence="2">Uncharacterized protein</fullName>
    </submittedName>
</protein>
<keyword evidence="1" id="KW-0472">Membrane</keyword>
<feature type="transmembrane region" description="Helical" evidence="1">
    <location>
        <begin position="21"/>
        <end position="40"/>
    </location>
</feature>
<keyword evidence="1" id="KW-0812">Transmembrane</keyword>
<keyword evidence="1" id="KW-1133">Transmembrane helix</keyword>
<dbReference type="Proteomes" id="UP000006002">
    <property type="component" value="Unassembled WGS sequence"/>
</dbReference>
<evidence type="ECO:0000256" key="1">
    <source>
        <dbReference type="SAM" id="Phobius"/>
    </source>
</evidence>
<proteinExistence type="predicted"/>
<evidence type="ECO:0000313" key="3">
    <source>
        <dbReference type="Proteomes" id="UP000006002"/>
    </source>
</evidence>
<dbReference type="EMBL" id="AAVO02000006">
    <property type="protein sequence ID" value="EDM87632.1"/>
    <property type="molecule type" value="Genomic_DNA"/>
</dbReference>
<evidence type="ECO:0000313" key="2">
    <source>
        <dbReference type="EMBL" id="EDM87632.1"/>
    </source>
</evidence>
<accession>A5ZS34</accession>
<reference evidence="2 3" key="2">
    <citation type="submission" date="2007-04" db="EMBL/GenBank/DDBJ databases">
        <title>Draft genome sequence of Ruminococcus obeum (ATCC 29174).</title>
        <authorList>
            <person name="Sudarsanam P."/>
            <person name="Ley R."/>
            <person name="Guruge J."/>
            <person name="Turnbaugh P.J."/>
            <person name="Mahowald M."/>
            <person name="Liep D."/>
            <person name="Gordon J."/>
        </authorList>
    </citation>
    <scope>NUCLEOTIDE SEQUENCE [LARGE SCALE GENOMIC DNA]</scope>
    <source>
        <strain evidence="2 3">ATCC 29174</strain>
    </source>
</reference>
<dbReference type="HOGENOM" id="CLU_3230386_0_0_9"/>
<gene>
    <name evidence="2" type="ORF">RUMOBE_01813</name>
</gene>